<evidence type="ECO:0000313" key="1">
    <source>
        <dbReference type="EMBL" id="KAJ1353822.1"/>
    </source>
</evidence>
<proteinExistence type="predicted"/>
<protein>
    <submittedName>
        <fullName evidence="1">Uncharacterized protein</fullName>
    </submittedName>
</protein>
<accession>A0AAD5M822</accession>
<evidence type="ECO:0000313" key="2">
    <source>
        <dbReference type="Proteomes" id="UP001196413"/>
    </source>
</evidence>
<organism evidence="1 2">
    <name type="scientific">Parelaphostrongylus tenuis</name>
    <name type="common">Meningeal worm</name>
    <dbReference type="NCBI Taxonomy" id="148309"/>
    <lineage>
        <taxon>Eukaryota</taxon>
        <taxon>Metazoa</taxon>
        <taxon>Ecdysozoa</taxon>
        <taxon>Nematoda</taxon>
        <taxon>Chromadorea</taxon>
        <taxon>Rhabditida</taxon>
        <taxon>Rhabditina</taxon>
        <taxon>Rhabditomorpha</taxon>
        <taxon>Strongyloidea</taxon>
        <taxon>Metastrongylidae</taxon>
        <taxon>Parelaphostrongylus</taxon>
    </lineage>
</organism>
<dbReference type="AlphaFoldDB" id="A0AAD5M822"/>
<name>A0AAD5M822_PARTN</name>
<gene>
    <name evidence="1" type="ORF">KIN20_010582</name>
</gene>
<keyword evidence="2" id="KW-1185">Reference proteome</keyword>
<dbReference type="Proteomes" id="UP001196413">
    <property type="component" value="Unassembled WGS sequence"/>
</dbReference>
<comment type="caution">
    <text evidence="1">The sequence shown here is derived from an EMBL/GenBank/DDBJ whole genome shotgun (WGS) entry which is preliminary data.</text>
</comment>
<sequence length="86" mass="9920">MDQSLIDGSIPRSRRTELIISPDSVTRVRLVRITALTSYIDTSKRSRYCSYGAEYFDMAATSGYRASYDLCRTVIIQYHRMVFVPK</sequence>
<reference evidence="1" key="1">
    <citation type="submission" date="2021-06" db="EMBL/GenBank/DDBJ databases">
        <title>Parelaphostrongylus tenuis whole genome reference sequence.</title>
        <authorList>
            <person name="Garwood T.J."/>
            <person name="Larsen P.A."/>
            <person name="Fountain-Jones N.M."/>
            <person name="Garbe J.R."/>
            <person name="Macchietto M.G."/>
            <person name="Kania S.A."/>
            <person name="Gerhold R.W."/>
            <person name="Richards J.E."/>
            <person name="Wolf T.M."/>
        </authorList>
    </citation>
    <scope>NUCLEOTIDE SEQUENCE</scope>
    <source>
        <strain evidence="1">MNPRO001-30</strain>
        <tissue evidence="1">Meninges</tissue>
    </source>
</reference>
<dbReference type="EMBL" id="JAHQIW010001857">
    <property type="protein sequence ID" value="KAJ1353822.1"/>
    <property type="molecule type" value="Genomic_DNA"/>
</dbReference>